<dbReference type="AlphaFoldDB" id="A0A2K9NQ54"/>
<evidence type="ECO:0000313" key="1">
    <source>
        <dbReference type="EMBL" id="AUN97639.1"/>
    </source>
</evidence>
<dbReference type="Proteomes" id="UP000235584">
    <property type="component" value="Chromosome"/>
</dbReference>
<evidence type="ECO:0000313" key="2">
    <source>
        <dbReference type="Proteomes" id="UP000235584"/>
    </source>
</evidence>
<dbReference type="EMBL" id="CP025704">
    <property type="protein sequence ID" value="AUN97639.1"/>
    <property type="molecule type" value="Genomic_DNA"/>
</dbReference>
<name>A0A2K9NQ54_BACTC</name>
<dbReference type="KEGG" id="bsto:C0V70_05820"/>
<organism evidence="1 2">
    <name type="scientific">Bacteriovorax stolpii</name>
    <name type="common">Bdellovibrio stolpii</name>
    <dbReference type="NCBI Taxonomy" id="960"/>
    <lineage>
        <taxon>Bacteria</taxon>
        <taxon>Pseudomonadati</taxon>
        <taxon>Bdellovibrionota</taxon>
        <taxon>Bacteriovoracia</taxon>
        <taxon>Bacteriovoracales</taxon>
        <taxon>Bacteriovoracaceae</taxon>
        <taxon>Bacteriovorax</taxon>
    </lineage>
</organism>
<gene>
    <name evidence="1" type="ORF">C0V70_05820</name>
</gene>
<proteinExistence type="predicted"/>
<protein>
    <submittedName>
        <fullName evidence="1">Uncharacterized protein</fullName>
    </submittedName>
</protein>
<sequence>MRRNLAVAMMTFFITVGAFGASLKGTADALGREAIQLGIALGVLGLAIAGTYLALGKQEGGQKVTQAVLGILIVLMAKTVVTTLTSVTGGA</sequence>
<keyword evidence="2" id="KW-1185">Reference proteome</keyword>
<reference evidence="1 2" key="1">
    <citation type="submission" date="2018-01" db="EMBL/GenBank/DDBJ databases">
        <title>Complete genome sequence of Bacteriovorax stolpii DSM12778.</title>
        <authorList>
            <person name="Tang B."/>
            <person name="Chang J."/>
        </authorList>
    </citation>
    <scope>NUCLEOTIDE SEQUENCE [LARGE SCALE GENOMIC DNA]</scope>
    <source>
        <strain evidence="1 2">DSM 12778</strain>
    </source>
</reference>
<dbReference type="RefSeq" id="WP_102242934.1">
    <property type="nucleotide sequence ID" value="NZ_CP025704.1"/>
</dbReference>
<accession>A0A2K9NQ54</accession>